<dbReference type="CDD" id="cd00130">
    <property type="entry name" value="PAS"/>
    <property type="match status" value="2"/>
</dbReference>
<feature type="domain" description="PAS" evidence="8">
    <location>
        <begin position="124"/>
        <end position="175"/>
    </location>
</feature>
<dbReference type="InterPro" id="IPR000014">
    <property type="entry name" value="PAS"/>
</dbReference>
<dbReference type="Gene3D" id="1.10.8.60">
    <property type="match status" value="1"/>
</dbReference>
<name>A0A1T4M983_9FIRM</name>
<gene>
    <name evidence="10" type="ORF">SAMN02745973_01245</name>
</gene>
<dbReference type="Proteomes" id="UP000196365">
    <property type="component" value="Unassembled WGS sequence"/>
</dbReference>
<keyword evidence="2" id="KW-0067">ATP-binding</keyword>
<dbReference type="Gene3D" id="3.40.50.300">
    <property type="entry name" value="P-loop containing nucleotide triphosphate hydrolases"/>
    <property type="match status" value="1"/>
</dbReference>
<evidence type="ECO:0000256" key="4">
    <source>
        <dbReference type="ARBA" id="ARBA00023125"/>
    </source>
</evidence>
<dbReference type="InterPro" id="IPR003593">
    <property type="entry name" value="AAA+_ATPase"/>
</dbReference>
<evidence type="ECO:0000259" key="7">
    <source>
        <dbReference type="PROSITE" id="PS50045"/>
    </source>
</evidence>
<dbReference type="SMART" id="SM00116">
    <property type="entry name" value="CBS"/>
    <property type="match status" value="2"/>
</dbReference>
<dbReference type="InterPro" id="IPR058031">
    <property type="entry name" value="AAA_lid_NorR"/>
</dbReference>
<dbReference type="NCBIfam" id="TIGR00229">
    <property type="entry name" value="sensory_box"/>
    <property type="match status" value="1"/>
</dbReference>
<dbReference type="SMART" id="SM00091">
    <property type="entry name" value="PAS"/>
    <property type="match status" value="2"/>
</dbReference>
<dbReference type="Gene3D" id="3.10.580.10">
    <property type="entry name" value="CBS-domain"/>
    <property type="match status" value="1"/>
</dbReference>
<dbReference type="InterPro" id="IPR046342">
    <property type="entry name" value="CBS_dom_sf"/>
</dbReference>
<dbReference type="PANTHER" id="PTHR32071:SF57">
    <property type="entry name" value="C4-DICARBOXYLATE TRANSPORT TRANSCRIPTIONAL REGULATORY PROTEIN DCTD"/>
    <property type="match status" value="1"/>
</dbReference>
<dbReference type="InterPro" id="IPR009057">
    <property type="entry name" value="Homeodomain-like_sf"/>
</dbReference>
<dbReference type="SUPFAM" id="SSF55785">
    <property type="entry name" value="PYP-like sensor domain (PAS domain)"/>
    <property type="match status" value="2"/>
</dbReference>
<evidence type="ECO:0000313" key="11">
    <source>
        <dbReference type="Proteomes" id="UP000196365"/>
    </source>
</evidence>
<dbReference type="InterPro" id="IPR002078">
    <property type="entry name" value="Sigma_54_int"/>
</dbReference>
<dbReference type="InterPro" id="IPR027417">
    <property type="entry name" value="P-loop_NTPase"/>
</dbReference>
<dbReference type="FunFam" id="3.40.50.300:FF:000006">
    <property type="entry name" value="DNA-binding transcriptional regulator NtrC"/>
    <property type="match status" value="1"/>
</dbReference>
<evidence type="ECO:0000256" key="5">
    <source>
        <dbReference type="ARBA" id="ARBA00023163"/>
    </source>
</evidence>
<sequence>MKAKEVMMLNPISLSVTETLKEAAEIFSKQDIDKIFIVNDIEQVVGAFSKKNLFQAIQEDRSLETNIIEFMDTQIRCIYEEEDVSTIFEKSQEVFPIINYKDKLIGVLYKQELLKAYNKKLTIITEHLNTILNSTNNGIIAIDKDLSISFFNKAAGELLEVDYNKILGKNIYEIVPNSRLPYVLENRVKEIGKIMHYNEKKILTNRTPIIYEHQVIGAIAVFQDRTDYNQLLAKLEEEKNANNILNTILEMAYDGIVVIDKEGYITMMSKAYTKFLGVEHKEVIGKHVTEIIQNTRLHIVLKTGRAEVADLQKINGNYMIASRIPIIKDGEVTGAVGKILFRDVQDLNLLHKRITKMDQELAHYKREWKNANRAYYSFSDIIGESEAIQRAKSLAERASYSMSNVLLLGESGTGKEIFAHAIHQKSKRCQFPFVKVNCAAIPRELLESELFGYEGGSFTGAQKKGKIGKFQAADGGTIFLDEIGDMPLQMQAKLLRVLQEKEIEKIGSTNTQKIDIRVIAATNQDLEDLVKKGKFRADLFYRLNVLTIQIPALRERKGDISILVQYFLDKICNEMGKYIENISEEAMVCLQNYNWPGNIRELENVLERAVNIMDKELIIQTKHLPKEIVNNGQIESDQVISLRERIEEAEKQAIIQALKATRGNKSKAARLLEISRACLYEKMRKYQL</sequence>
<dbReference type="CDD" id="cd02205">
    <property type="entry name" value="CBS_pair_SF"/>
    <property type="match status" value="1"/>
</dbReference>
<dbReference type="OrthoDB" id="9803970at2"/>
<organism evidence="10 11">
    <name type="scientific">Garciella nitratireducens DSM 15102</name>
    <dbReference type="NCBI Taxonomy" id="1121911"/>
    <lineage>
        <taxon>Bacteria</taxon>
        <taxon>Bacillati</taxon>
        <taxon>Bacillota</taxon>
        <taxon>Clostridia</taxon>
        <taxon>Eubacteriales</taxon>
        <taxon>Eubacteriaceae</taxon>
        <taxon>Garciella</taxon>
    </lineage>
</organism>
<proteinExistence type="predicted"/>
<dbReference type="InterPro" id="IPR002197">
    <property type="entry name" value="HTH_Fis"/>
</dbReference>
<dbReference type="EMBL" id="FUWV01000006">
    <property type="protein sequence ID" value="SJZ63396.1"/>
    <property type="molecule type" value="Genomic_DNA"/>
</dbReference>
<evidence type="ECO:0000256" key="2">
    <source>
        <dbReference type="ARBA" id="ARBA00022840"/>
    </source>
</evidence>
<dbReference type="Pfam" id="PF00158">
    <property type="entry name" value="Sigma54_activat"/>
    <property type="match status" value="1"/>
</dbReference>
<dbReference type="Pfam" id="PF25601">
    <property type="entry name" value="AAA_lid_14"/>
    <property type="match status" value="1"/>
</dbReference>
<dbReference type="PROSITE" id="PS50045">
    <property type="entry name" value="SIGMA54_INTERACT_4"/>
    <property type="match status" value="1"/>
</dbReference>
<dbReference type="SMART" id="SM00382">
    <property type="entry name" value="AAA"/>
    <property type="match status" value="1"/>
</dbReference>
<dbReference type="InterPro" id="IPR013767">
    <property type="entry name" value="PAS_fold"/>
</dbReference>
<dbReference type="InterPro" id="IPR025662">
    <property type="entry name" value="Sigma_54_int_dom_ATP-bd_1"/>
</dbReference>
<dbReference type="Gene3D" id="3.30.450.20">
    <property type="entry name" value="PAS domain"/>
    <property type="match status" value="2"/>
</dbReference>
<dbReference type="RefSeq" id="WP_087678678.1">
    <property type="nucleotide sequence ID" value="NZ_FUWV01000006.1"/>
</dbReference>
<dbReference type="InterPro" id="IPR025943">
    <property type="entry name" value="Sigma_54_int_dom_ATP-bd_2"/>
</dbReference>
<evidence type="ECO:0000259" key="8">
    <source>
        <dbReference type="PROSITE" id="PS50112"/>
    </source>
</evidence>
<keyword evidence="1" id="KW-0547">Nucleotide-binding</keyword>
<keyword evidence="6" id="KW-0129">CBS domain</keyword>
<keyword evidence="5" id="KW-0804">Transcription</keyword>
<dbReference type="PROSITE" id="PS51371">
    <property type="entry name" value="CBS"/>
    <property type="match status" value="1"/>
</dbReference>
<dbReference type="InterPro" id="IPR035965">
    <property type="entry name" value="PAS-like_dom_sf"/>
</dbReference>
<dbReference type="CDD" id="cd00009">
    <property type="entry name" value="AAA"/>
    <property type="match status" value="1"/>
</dbReference>
<dbReference type="SUPFAM" id="SSF54631">
    <property type="entry name" value="CBS-domain pair"/>
    <property type="match status" value="1"/>
</dbReference>
<evidence type="ECO:0000256" key="6">
    <source>
        <dbReference type="PROSITE-ProRule" id="PRU00703"/>
    </source>
</evidence>
<dbReference type="AlphaFoldDB" id="A0A1T4M983"/>
<evidence type="ECO:0000256" key="1">
    <source>
        <dbReference type="ARBA" id="ARBA00022741"/>
    </source>
</evidence>
<dbReference type="Pfam" id="PF13426">
    <property type="entry name" value="PAS_9"/>
    <property type="match status" value="1"/>
</dbReference>
<evidence type="ECO:0000256" key="3">
    <source>
        <dbReference type="ARBA" id="ARBA00023015"/>
    </source>
</evidence>
<dbReference type="Pfam" id="PF02954">
    <property type="entry name" value="HTH_8"/>
    <property type="match status" value="1"/>
</dbReference>
<protein>
    <submittedName>
        <fullName evidence="10">PAS domain S-box-containing protein</fullName>
    </submittedName>
</protein>
<dbReference type="PROSITE" id="PS00676">
    <property type="entry name" value="SIGMA54_INTERACT_2"/>
    <property type="match status" value="1"/>
</dbReference>
<dbReference type="InterPro" id="IPR000644">
    <property type="entry name" value="CBS_dom"/>
</dbReference>
<dbReference type="PROSITE" id="PS00675">
    <property type="entry name" value="SIGMA54_INTERACT_1"/>
    <property type="match status" value="1"/>
</dbReference>
<evidence type="ECO:0000259" key="9">
    <source>
        <dbReference type="PROSITE" id="PS51371"/>
    </source>
</evidence>
<dbReference type="SUPFAM" id="SSF52540">
    <property type="entry name" value="P-loop containing nucleoside triphosphate hydrolases"/>
    <property type="match status" value="1"/>
</dbReference>
<dbReference type="Pfam" id="PF00989">
    <property type="entry name" value="PAS"/>
    <property type="match status" value="1"/>
</dbReference>
<accession>A0A1T4M983</accession>
<keyword evidence="3" id="KW-0805">Transcription regulation</keyword>
<evidence type="ECO:0000313" key="10">
    <source>
        <dbReference type="EMBL" id="SJZ63396.1"/>
    </source>
</evidence>
<dbReference type="InterPro" id="IPR025944">
    <property type="entry name" value="Sigma_54_int_dom_CS"/>
</dbReference>
<dbReference type="PANTHER" id="PTHR32071">
    <property type="entry name" value="TRANSCRIPTIONAL REGULATORY PROTEIN"/>
    <property type="match status" value="1"/>
</dbReference>
<feature type="domain" description="PAS" evidence="8">
    <location>
        <begin position="241"/>
        <end position="293"/>
    </location>
</feature>
<dbReference type="GO" id="GO:0005524">
    <property type="term" value="F:ATP binding"/>
    <property type="evidence" value="ECO:0007669"/>
    <property type="project" value="UniProtKB-KW"/>
</dbReference>
<dbReference type="PROSITE" id="PS00688">
    <property type="entry name" value="SIGMA54_INTERACT_3"/>
    <property type="match status" value="1"/>
</dbReference>
<feature type="domain" description="Sigma-54 factor interaction" evidence="7">
    <location>
        <begin position="381"/>
        <end position="611"/>
    </location>
</feature>
<dbReference type="SUPFAM" id="SSF46689">
    <property type="entry name" value="Homeodomain-like"/>
    <property type="match status" value="1"/>
</dbReference>
<dbReference type="GO" id="GO:0043565">
    <property type="term" value="F:sequence-specific DNA binding"/>
    <property type="evidence" value="ECO:0007669"/>
    <property type="project" value="InterPro"/>
</dbReference>
<dbReference type="GO" id="GO:0006355">
    <property type="term" value="P:regulation of DNA-templated transcription"/>
    <property type="evidence" value="ECO:0007669"/>
    <property type="project" value="InterPro"/>
</dbReference>
<reference evidence="10 11" key="1">
    <citation type="submission" date="2017-02" db="EMBL/GenBank/DDBJ databases">
        <authorList>
            <person name="Peterson S.W."/>
        </authorList>
    </citation>
    <scope>NUCLEOTIDE SEQUENCE [LARGE SCALE GENOMIC DNA]</scope>
    <source>
        <strain evidence="10 11">DSM 15102</strain>
    </source>
</reference>
<dbReference type="Pfam" id="PF00571">
    <property type="entry name" value="CBS"/>
    <property type="match status" value="1"/>
</dbReference>
<dbReference type="PRINTS" id="PR01590">
    <property type="entry name" value="HTHFIS"/>
</dbReference>
<dbReference type="Gene3D" id="1.10.10.60">
    <property type="entry name" value="Homeodomain-like"/>
    <property type="match status" value="1"/>
</dbReference>
<feature type="domain" description="CBS" evidence="9">
    <location>
        <begin position="7"/>
        <end position="63"/>
    </location>
</feature>
<keyword evidence="11" id="KW-1185">Reference proteome</keyword>
<dbReference type="PROSITE" id="PS50112">
    <property type="entry name" value="PAS"/>
    <property type="match status" value="2"/>
</dbReference>
<keyword evidence="4" id="KW-0238">DNA-binding</keyword>